<organism evidence="4 5">
    <name type="scientific">Natrinema thermotolerans</name>
    <dbReference type="NCBI Taxonomy" id="121872"/>
    <lineage>
        <taxon>Archaea</taxon>
        <taxon>Methanobacteriati</taxon>
        <taxon>Methanobacteriota</taxon>
        <taxon>Stenosarchaea group</taxon>
        <taxon>Halobacteria</taxon>
        <taxon>Halobacteriales</taxon>
        <taxon>Natrialbaceae</taxon>
        <taxon>Natrinema</taxon>
    </lineage>
</organism>
<gene>
    <name evidence="4" type="ORF">NP511_11490</name>
</gene>
<feature type="transmembrane region" description="Helical" evidence="2">
    <location>
        <begin position="31"/>
        <end position="50"/>
    </location>
</feature>
<evidence type="ECO:0000313" key="4">
    <source>
        <dbReference type="EMBL" id="WMT06006.1"/>
    </source>
</evidence>
<dbReference type="Pfam" id="PF01882">
    <property type="entry name" value="DUF58"/>
    <property type="match status" value="1"/>
</dbReference>
<dbReference type="PANTHER" id="PTHR34351:SF1">
    <property type="entry name" value="SLR1927 PROTEIN"/>
    <property type="match status" value="1"/>
</dbReference>
<feature type="region of interest" description="Disordered" evidence="1">
    <location>
        <begin position="317"/>
        <end position="353"/>
    </location>
</feature>
<evidence type="ECO:0000259" key="3">
    <source>
        <dbReference type="Pfam" id="PF01882"/>
    </source>
</evidence>
<proteinExistence type="predicted"/>
<keyword evidence="5" id="KW-1185">Reference proteome</keyword>
<dbReference type="PANTHER" id="PTHR34351">
    <property type="entry name" value="SLR1927 PROTEIN-RELATED"/>
    <property type="match status" value="1"/>
</dbReference>
<keyword evidence="2" id="KW-0472">Membrane</keyword>
<keyword evidence="2" id="KW-0812">Transmembrane</keyword>
<evidence type="ECO:0000313" key="5">
    <source>
        <dbReference type="Proteomes" id="UP001224926"/>
    </source>
</evidence>
<dbReference type="InterPro" id="IPR002881">
    <property type="entry name" value="DUF58"/>
</dbReference>
<feature type="domain" description="DUF58" evidence="3">
    <location>
        <begin position="186"/>
        <end position="292"/>
    </location>
</feature>
<evidence type="ECO:0000256" key="2">
    <source>
        <dbReference type="SAM" id="Phobius"/>
    </source>
</evidence>
<accession>A0AAF0P7V9</accession>
<keyword evidence="2" id="KW-1133">Transmembrane helix</keyword>
<dbReference type="EMBL" id="CP101873">
    <property type="protein sequence ID" value="WMT06006.1"/>
    <property type="molecule type" value="Genomic_DNA"/>
</dbReference>
<dbReference type="GeneID" id="84214573"/>
<protein>
    <submittedName>
        <fullName evidence="4">DUF58 domain-containing protein</fullName>
    </submittedName>
</protein>
<feature type="compositionally biased region" description="Basic and acidic residues" evidence="1">
    <location>
        <begin position="317"/>
        <end position="337"/>
    </location>
</feature>
<dbReference type="GeneID" id="39862243"/>
<evidence type="ECO:0000256" key="1">
    <source>
        <dbReference type="SAM" id="MobiDB-lite"/>
    </source>
</evidence>
<name>A0AAF0P7V9_9EURY</name>
<dbReference type="Proteomes" id="UP001224926">
    <property type="component" value="Chromosome"/>
</dbReference>
<dbReference type="RefSeq" id="WP_049965591.1">
    <property type="nucleotide sequence ID" value="NZ_CP101873.1"/>
</dbReference>
<reference evidence="4 5" key="1">
    <citation type="submission" date="2022-07" db="EMBL/GenBank/DDBJ databases">
        <title>Two temperate virus in Haloterrigena jeotgali A29.</title>
        <authorList>
            <person name="Deng X."/>
        </authorList>
    </citation>
    <scope>NUCLEOTIDE SEQUENCE [LARGE SCALE GENOMIC DNA]</scope>
    <source>
        <strain evidence="4 5">A29</strain>
    </source>
</reference>
<dbReference type="AlphaFoldDB" id="A0AAF0P7V9"/>
<sequence length="353" mass="37702">MRLTRRGWVAVAVVLAAAAMSWRFGPRALNAVVVPLLVVLLAGAVVVARAERPRVTRRPLAEGFIGEERTVSVAIETNGAVAATVSDTVGDGLSAITAPHAETTLDGEATFAYDLRLEARGRHRVGPLSIVVSDVVGLVERRFEYEETATVLVYPRVRALDGGPAVDRRTLASVADRRTREEFDHLRTYQRGDPMADVHWKSAAKRPDEDLVVTEYTDDDAVGAVTIAADCPTDREDGADEMASAAASVATALLEQGATVGLVTPDATQPPGTGRAHHRDLLGLLAVAEPGELPEEERRDADVVVRTESTGTTITVDGREIPFDRLFGTDRSDRMGDDGPVDPDPGNRSGVSV</sequence>